<dbReference type="SUPFAM" id="SSF54928">
    <property type="entry name" value="RNA-binding domain, RBD"/>
    <property type="match status" value="1"/>
</dbReference>
<keyword evidence="4" id="KW-1185">Reference proteome</keyword>
<dbReference type="AlphaFoldDB" id="A0A9K3NPG6"/>
<gene>
    <name evidence="3" type="ORF">HanXRQr2_Chr05g0229891</name>
</gene>
<dbReference type="Gene3D" id="3.30.70.330">
    <property type="match status" value="1"/>
</dbReference>
<dbReference type="InterPro" id="IPR035979">
    <property type="entry name" value="RBD_domain_sf"/>
</dbReference>
<dbReference type="Proteomes" id="UP000215914">
    <property type="component" value="Unassembled WGS sequence"/>
</dbReference>
<evidence type="ECO:0000313" key="4">
    <source>
        <dbReference type="Proteomes" id="UP000215914"/>
    </source>
</evidence>
<evidence type="ECO:0000259" key="2">
    <source>
        <dbReference type="PROSITE" id="PS50102"/>
    </source>
</evidence>
<dbReference type="GO" id="GO:0003723">
    <property type="term" value="F:RNA binding"/>
    <property type="evidence" value="ECO:0007669"/>
    <property type="project" value="UniProtKB-UniRule"/>
</dbReference>
<reference evidence="3" key="2">
    <citation type="submission" date="2020-06" db="EMBL/GenBank/DDBJ databases">
        <title>Helianthus annuus Genome sequencing and assembly Release 2.</title>
        <authorList>
            <person name="Gouzy J."/>
            <person name="Langlade N."/>
            <person name="Munos S."/>
        </authorList>
    </citation>
    <scope>NUCLEOTIDE SEQUENCE</scope>
    <source>
        <tissue evidence="3">Leaves</tissue>
    </source>
</reference>
<dbReference type="InterPro" id="IPR000504">
    <property type="entry name" value="RRM_dom"/>
</dbReference>
<dbReference type="SMART" id="SM00360">
    <property type="entry name" value="RRM"/>
    <property type="match status" value="1"/>
</dbReference>
<dbReference type="EMBL" id="MNCJ02000320">
    <property type="protein sequence ID" value="KAF5807110.1"/>
    <property type="molecule type" value="Genomic_DNA"/>
</dbReference>
<organism evidence="3 4">
    <name type="scientific">Helianthus annuus</name>
    <name type="common">Common sunflower</name>
    <dbReference type="NCBI Taxonomy" id="4232"/>
    <lineage>
        <taxon>Eukaryota</taxon>
        <taxon>Viridiplantae</taxon>
        <taxon>Streptophyta</taxon>
        <taxon>Embryophyta</taxon>
        <taxon>Tracheophyta</taxon>
        <taxon>Spermatophyta</taxon>
        <taxon>Magnoliopsida</taxon>
        <taxon>eudicotyledons</taxon>
        <taxon>Gunneridae</taxon>
        <taxon>Pentapetalae</taxon>
        <taxon>asterids</taxon>
        <taxon>campanulids</taxon>
        <taxon>Asterales</taxon>
        <taxon>Asteraceae</taxon>
        <taxon>Asteroideae</taxon>
        <taxon>Heliantheae alliance</taxon>
        <taxon>Heliantheae</taxon>
        <taxon>Helianthus</taxon>
    </lineage>
</organism>
<evidence type="ECO:0000313" key="3">
    <source>
        <dbReference type="EMBL" id="KAF5807110.1"/>
    </source>
</evidence>
<evidence type="ECO:0000256" key="1">
    <source>
        <dbReference type="PROSITE-ProRule" id="PRU00176"/>
    </source>
</evidence>
<keyword evidence="1" id="KW-0694">RNA-binding</keyword>
<name>A0A9K3NPG6_HELAN</name>
<proteinExistence type="predicted"/>
<comment type="caution">
    <text evidence="3">The sequence shown here is derived from an EMBL/GenBank/DDBJ whole genome shotgun (WGS) entry which is preliminary data.</text>
</comment>
<dbReference type="Pfam" id="PF00076">
    <property type="entry name" value="RRM_1"/>
    <property type="match status" value="1"/>
</dbReference>
<protein>
    <submittedName>
        <fullName evidence="3">RNA recognition motif domain, nucleotide-binding alpha-beta plait domain superfamily</fullName>
    </submittedName>
</protein>
<dbReference type="Gramene" id="mRNA:HanXRQr2_Chr05g0229891">
    <property type="protein sequence ID" value="CDS:HanXRQr2_Chr05g0229891.1"/>
    <property type="gene ID" value="HanXRQr2_Chr05g0229891"/>
</dbReference>
<dbReference type="CDD" id="cd00590">
    <property type="entry name" value="RRM_SF"/>
    <property type="match status" value="1"/>
</dbReference>
<feature type="domain" description="RRM" evidence="2">
    <location>
        <begin position="17"/>
        <end position="94"/>
    </location>
</feature>
<reference evidence="3" key="1">
    <citation type="journal article" date="2017" name="Nature">
        <title>The sunflower genome provides insights into oil metabolism, flowering and Asterid evolution.</title>
        <authorList>
            <person name="Badouin H."/>
            <person name="Gouzy J."/>
            <person name="Grassa C.J."/>
            <person name="Murat F."/>
            <person name="Staton S.E."/>
            <person name="Cottret L."/>
            <person name="Lelandais-Briere C."/>
            <person name="Owens G.L."/>
            <person name="Carrere S."/>
            <person name="Mayjonade B."/>
            <person name="Legrand L."/>
            <person name="Gill N."/>
            <person name="Kane N.C."/>
            <person name="Bowers J.E."/>
            <person name="Hubner S."/>
            <person name="Bellec A."/>
            <person name="Berard A."/>
            <person name="Berges H."/>
            <person name="Blanchet N."/>
            <person name="Boniface M.C."/>
            <person name="Brunel D."/>
            <person name="Catrice O."/>
            <person name="Chaidir N."/>
            <person name="Claudel C."/>
            <person name="Donnadieu C."/>
            <person name="Faraut T."/>
            <person name="Fievet G."/>
            <person name="Helmstetter N."/>
            <person name="King M."/>
            <person name="Knapp S.J."/>
            <person name="Lai Z."/>
            <person name="Le Paslier M.C."/>
            <person name="Lippi Y."/>
            <person name="Lorenzon L."/>
            <person name="Mandel J.R."/>
            <person name="Marage G."/>
            <person name="Marchand G."/>
            <person name="Marquand E."/>
            <person name="Bret-Mestries E."/>
            <person name="Morien E."/>
            <person name="Nambeesan S."/>
            <person name="Nguyen T."/>
            <person name="Pegot-Espagnet P."/>
            <person name="Pouilly N."/>
            <person name="Raftis F."/>
            <person name="Sallet E."/>
            <person name="Schiex T."/>
            <person name="Thomas J."/>
            <person name="Vandecasteele C."/>
            <person name="Vares D."/>
            <person name="Vear F."/>
            <person name="Vautrin S."/>
            <person name="Crespi M."/>
            <person name="Mangin B."/>
            <person name="Burke J.M."/>
            <person name="Salse J."/>
            <person name="Munos S."/>
            <person name="Vincourt P."/>
            <person name="Rieseberg L.H."/>
            <person name="Langlade N.B."/>
        </authorList>
    </citation>
    <scope>NUCLEOTIDE SEQUENCE</scope>
    <source>
        <tissue evidence="3">Leaves</tissue>
    </source>
</reference>
<dbReference type="PROSITE" id="PS50102">
    <property type="entry name" value="RRM"/>
    <property type="match status" value="1"/>
</dbReference>
<dbReference type="InterPro" id="IPR012677">
    <property type="entry name" value="Nucleotide-bd_a/b_plait_sf"/>
</dbReference>
<accession>A0A9K3NPG6</accession>
<sequence>MEEFVGPSGVTPGSGLAKFYVCNLPDRCGSKDVEEFFRQFGEVSGVYIARKRDKWGNRFGFVSFCKVKDVKFLEKTVARVKMGNYALKANLARFSEETKEYFAKHANSKPVNHFHESAKGSQFINNLSHMTGPMSFKEVVSGGSSGNNEKLVEVSAFVSALKEFFDRALVGRVKDLYTLRFLDKFIKEAGGCYSNIKFLGGLSVLISFVSPEVMGFFLKSFSKESNLFSSLEIWKGQSLPFERLAWLSIKGVPLHLRENEVFDSVGRLYGKIIHPSQLDEDDGDLTSDMVGVIVGEGRPINEQVTLTWENKRFKVWVAEETSDWIPDFLATKNNRNVDEQIEVNSNEGIQSHAVPSVNDAGVRDDSDNRKVVEEASMHDSGDPINPGIFPRWEDGWNKGTFNAAQASRGADYKKADKGLLRRWA</sequence>